<accession>A0A0D8BD95</accession>
<comment type="caution">
    <text evidence="1">The sequence shown here is derived from an EMBL/GenBank/DDBJ whole genome shotgun (WGS) entry which is preliminary data.</text>
</comment>
<name>A0A0D8BD95_9ACTN</name>
<organism evidence="1 2">
    <name type="scientific">Frankia torreyi</name>
    <dbReference type="NCBI Taxonomy" id="1856"/>
    <lineage>
        <taxon>Bacteria</taxon>
        <taxon>Bacillati</taxon>
        <taxon>Actinomycetota</taxon>
        <taxon>Actinomycetes</taxon>
        <taxon>Frankiales</taxon>
        <taxon>Frankiaceae</taxon>
        <taxon>Frankia</taxon>
    </lineage>
</organism>
<dbReference type="Proteomes" id="UP000032545">
    <property type="component" value="Unassembled WGS sequence"/>
</dbReference>
<dbReference type="EMBL" id="JYFN01000038">
    <property type="protein sequence ID" value="KJE21357.1"/>
    <property type="molecule type" value="Genomic_DNA"/>
</dbReference>
<reference evidence="2" key="1">
    <citation type="submission" date="2015-02" db="EMBL/GenBank/DDBJ databases">
        <title>Draft Genome of Frankia sp. CpI1-S.</title>
        <authorList>
            <person name="Oshone R.T."/>
            <person name="Ngom M."/>
            <person name="Ghodhbane-Gtari F."/>
            <person name="Gtari M."/>
            <person name="Morris K."/>
            <person name="Thomas K."/>
            <person name="Sen A."/>
            <person name="Tisa L.S."/>
        </authorList>
    </citation>
    <scope>NUCLEOTIDE SEQUENCE [LARGE SCALE GENOMIC DNA]</scope>
    <source>
        <strain evidence="2">CpI1-S</strain>
    </source>
</reference>
<gene>
    <name evidence="1" type="ORF">FF36_04288</name>
</gene>
<evidence type="ECO:0000313" key="1">
    <source>
        <dbReference type="EMBL" id="KJE21357.1"/>
    </source>
</evidence>
<keyword evidence="2" id="KW-1185">Reference proteome</keyword>
<sequence length="81" mass="8635">MSDTDPARLDEIAFHLLTAQRASRGIRRLANAAVEIGEPVDAAGVSAVLAEFRAAYRDVHAVLASGNAEDIVYLAAQLDRT</sequence>
<dbReference type="OrthoDB" id="3216911at2"/>
<dbReference type="PATRIC" id="fig|1502723.3.peg.4009"/>
<proteinExistence type="predicted"/>
<evidence type="ECO:0000313" key="2">
    <source>
        <dbReference type="Proteomes" id="UP000032545"/>
    </source>
</evidence>
<protein>
    <submittedName>
        <fullName evidence="1">Uncharacterized protein</fullName>
    </submittedName>
</protein>
<dbReference type="RefSeq" id="WP_044886836.1">
    <property type="nucleotide sequence ID" value="NZ_JYFN01000038.1"/>
</dbReference>
<dbReference type="AlphaFoldDB" id="A0A0D8BD95"/>
<reference evidence="1 2" key="2">
    <citation type="journal article" date="2016" name="Genome Announc.">
        <title>Permanent Draft Genome Sequences for Two Variants of Frankia sp. Strain CpI1, the First Frankia Strain Isolated from Root Nodules of Comptonia peregrina.</title>
        <authorList>
            <person name="Oshone R."/>
            <person name="Hurst S.G.IV."/>
            <person name="Abebe-Akele F."/>
            <person name="Simpson S."/>
            <person name="Morris K."/>
            <person name="Thomas W.K."/>
            <person name="Tisa L.S."/>
        </authorList>
    </citation>
    <scope>NUCLEOTIDE SEQUENCE [LARGE SCALE GENOMIC DNA]</scope>
    <source>
        <strain evidence="2">CpI1-S</strain>
    </source>
</reference>